<dbReference type="Proteomes" id="UP000837857">
    <property type="component" value="Chromosome 11"/>
</dbReference>
<evidence type="ECO:0000313" key="2">
    <source>
        <dbReference type="Proteomes" id="UP000837857"/>
    </source>
</evidence>
<sequence length="194" mass="22106">MPRAPRARQLLVCPLLRPRVNFIKNCADGSCNTPTVHSFSVMRTSALPPHTATMSKSRKMSEENYFQRHEALPERSLHNGNKPDKCYKKCIKRKSKCPSATETVSRAGLPCDCARLQSKESRLSKKRSHRTHKKRIRKAYKTRKRDAFIRWESARGVRAGARRRVTRVAPHSRPPAACLLSRCTRGKRVSCKAA</sequence>
<name>A0ABN8HYE0_9NEOP</name>
<proteinExistence type="predicted"/>
<keyword evidence="2" id="KW-1185">Reference proteome</keyword>
<dbReference type="EMBL" id="OW152823">
    <property type="protein sequence ID" value="CAH2039772.1"/>
    <property type="molecule type" value="Genomic_DNA"/>
</dbReference>
<gene>
    <name evidence="1" type="ORF">IPOD504_LOCUS1970</name>
</gene>
<organism evidence="1 2">
    <name type="scientific">Iphiclides podalirius</name>
    <name type="common">scarce swallowtail</name>
    <dbReference type="NCBI Taxonomy" id="110791"/>
    <lineage>
        <taxon>Eukaryota</taxon>
        <taxon>Metazoa</taxon>
        <taxon>Ecdysozoa</taxon>
        <taxon>Arthropoda</taxon>
        <taxon>Hexapoda</taxon>
        <taxon>Insecta</taxon>
        <taxon>Pterygota</taxon>
        <taxon>Neoptera</taxon>
        <taxon>Endopterygota</taxon>
        <taxon>Lepidoptera</taxon>
        <taxon>Glossata</taxon>
        <taxon>Ditrysia</taxon>
        <taxon>Papilionoidea</taxon>
        <taxon>Papilionidae</taxon>
        <taxon>Papilioninae</taxon>
        <taxon>Iphiclides</taxon>
    </lineage>
</organism>
<reference evidence="1" key="1">
    <citation type="submission" date="2022-03" db="EMBL/GenBank/DDBJ databases">
        <authorList>
            <person name="Martin H S."/>
        </authorList>
    </citation>
    <scope>NUCLEOTIDE SEQUENCE</scope>
</reference>
<protein>
    <submittedName>
        <fullName evidence="1">Uncharacterized protein</fullName>
    </submittedName>
</protein>
<accession>A0ABN8HYE0</accession>
<evidence type="ECO:0000313" key="1">
    <source>
        <dbReference type="EMBL" id="CAH2039772.1"/>
    </source>
</evidence>
<feature type="non-terminal residue" evidence="1">
    <location>
        <position position="1"/>
    </location>
</feature>